<sequence>MSNRTISGPCVWVSFLNVYLLHMYNDVPSNAKHLPTIESVRRVDHNLTYNEFFHKFLINNEPCIIDTAITESWPCRQQWVLKDAPNFEFLGRLFGQCLVPISDCKRRYYNSQLKNDMNMQEYLDYWVKYRNSDYTSDMPLLYLKDWHCTKIFSDLVYYEVPHYFASDWLNEYYIAKPELDDDYMFVYMGPKGTWTPLHADVFFSYSWSANIVGRKRWLLFPPKEENKFRDSYGQLVYDVLSEDLKDHSKYKEYDSQNLKCFDVIQEAGEIMFIPSGWHHQVWNLEDTISVNHNWINGCNIRTIWLSLKQQLSSVMKEVEDCKDMVNWVEHCQLMLKVSHGMNYIQFYSFISFIATKRLDFITKGSRVNSFGKYEFGINHCSFDLTMLKTVLEDFIIETKEKSIYSLISADDQPINLLEKINFVLQDEDNDEIFELTLKMSP</sequence>
<dbReference type="PANTHER" id="PTHR12480:SF6">
    <property type="entry name" value="2-OXOGLUTARATE AND IRON-DEPENDENT OXYGENASE JMJD4"/>
    <property type="match status" value="1"/>
</dbReference>
<comment type="catalytic activity">
    <reaction evidence="2">
        <text>L-lysyl-[protein] + 2-oxoglutarate + O2 = 4-hydroxy-L-lysyl-[protein] + succinate + CO2</text>
        <dbReference type="Rhea" id="RHEA:57156"/>
        <dbReference type="Rhea" id="RHEA-COMP:9752"/>
        <dbReference type="Rhea" id="RHEA-COMP:15084"/>
        <dbReference type="ChEBI" id="CHEBI:15379"/>
        <dbReference type="ChEBI" id="CHEBI:16526"/>
        <dbReference type="ChEBI" id="CHEBI:16810"/>
        <dbReference type="ChEBI" id="CHEBI:29969"/>
        <dbReference type="ChEBI" id="CHEBI:30031"/>
        <dbReference type="ChEBI" id="CHEBI:141495"/>
    </reaction>
</comment>
<dbReference type="GO" id="GO:0005737">
    <property type="term" value="C:cytoplasm"/>
    <property type="evidence" value="ECO:0007669"/>
    <property type="project" value="TreeGrafter"/>
</dbReference>
<comment type="caution">
    <text evidence="5">The sequence shown here is derived from an EMBL/GenBank/DDBJ whole genome shotgun (WGS) entry which is preliminary data.</text>
</comment>
<accession>A0A834MSC2</accession>
<dbReference type="SMART" id="SM00558">
    <property type="entry name" value="JmjC"/>
    <property type="match status" value="1"/>
</dbReference>
<dbReference type="GO" id="GO:0016706">
    <property type="term" value="F:2-oxoglutarate-dependent dioxygenase activity"/>
    <property type="evidence" value="ECO:0007669"/>
    <property type="project" value="TreeGrafter"/>
</dbReference>
<protein>
    <recommendedName>
        <fullName evidence="3">Jumonji domain-containing protein 4</fullName>
    </recommendedName>
</protein>
<comment type="similarity">
    <text evidence="1">Belongs to the JMJD6 family.</text>
</comment>
<reference evidence="5" key="1">
    <citation type="journal article" date="2020" name="G3 (Bethesda)">
        <title>High-Quality Assemblies for Three Invasive Social Wasps from the &lt;i&gt;Vespula&lt;/i&gt; Genus.</title>
        <authorList>
            <person name="Harrop T.W.R."/>
            <person name="Guhlin J."/>
            <person name="McLaughlin G.M."/>
            <person name="Permina E."/>
            <person name="Stockwell P."/>
            <person name="Gilligan J."/>
            <person name="Le Lec M.F."/>
            <person name="Gruber M.A.M."/>
            <person name="Quinn O."/>
            <person name="Lovegrove M."/>
            <person name="Duncan E.J."/>
            <person name="Remnant E.J."/>
            <person name="Van Eeckhoven J."/>
            <person name="Graham B."/>
            <person name="Knapp R.A."/>
            <person name="Langford K.W."/>
            <person name="Kronenberg Z."/>
            <person name="Press M.O."/>
            <person name="Eacker S.M."/>
            <person name="Wilson-Rankin E.E."/>
            <person name="Purcell J."/>
            <person name="Lester P.J."/>
            <person name="Dearden P.K."/>
        </authorList>
    </citation>
    <scope>NUCLEOTIDE SEQUENCE</scope>
    <source>
        <strain evidence="5">Marl-1</strain>
    </source>
</reference>
<evidence type="ECO:0000313" key="6">
    <source>
        <dbReference type="Proteomes" id="UP000614350"/>
    </source>
</evidence>
<dbReference type="Gene3D" id="2.60.120.650">
    <property type="entry name" value="Cupin"/>
    <property type="match status" value="1"/>
</dbReference>
<evidence type="ECO:0000313" key="5">
    <source>
        <dbReference type="EMBL" id="KAF7382760.1"/>
    </source>
</evidence>
<evidence type="ECO:0000256" key="2">
    <source>
        <dbReference type="ARBA" id="ARBA00047762"/>
    </source>
</evidence>
<feature type="domain" description="JmjC" evidence="4">
    <location>
        <begin position="149"/>
        <end position="311"/>
    </location>
</feature>
<dbReference type="InterPro" id="IPR041667">
    <property type="entry name" value="Cupin_8"/>
</dbReference>
<dbReference type="Proteomes" id="UP000614350">
    <property type="component" value="Unassembled WGS sequence"/>
</dbReference>
<name>A0A834MSC2_VESVU</name>
<dbReference type="AlphaFoldDB" id="A0A834MSC2"/>
<dbReference type="PANTHER" id="PTHR12480">
    <property type="entry name" value="ARGININE DEMETHYLASE AND LYSYL-HYDROXYLASE JMJD"/>
    <property type="match status" value="1"/>
</dbReference>
<dbReference type="InterPro" id="IPR003347">
    <property type="entry name" value="JmjC_dom"/>
</dbReference>
<dbReference type="InterPro" id="IPR050910">
    <property type="entry name" value="JMJD6_ArgDemeth/LysHydrox"/>
</dbReference>
<dbReference type="PROSITE" id="PS51184">
    <property type="entry name" value="JMJC"/>
    <property type="match status" value="1"/>
</dbReference>
<proteinExistence type="inferred from homology"/>
<dbReference type="GO" id="GO:0045905">
    <property type="term" value="P:positive regulation of translational termination"/>
    <property type="evidence" value="ECO:0007669"/>
    <property type="project" value="TreeGrafter"/>
</dbReference>
<evidence type="ECO:0000256" key="3">
    <source>
        <dbReference type="ARBA" id="ARBA00082904"/>
    </source>
</evidence>
<evidence type="ECO:0000256" key="1">
    <source>
        <dbReference type="ARBA" id="ARBA00038068"/>
    </source>
</evidence>
<dbReference type="GO" id="GO:0005634">
    <property type="term" value="C:nucleus"/>
    <property type="evidence" value="ECO:0007669"/>
    <property type="project" value="TreeGrafter"/>
</dbReference>
<gene>
    <name evidence="5" type="ORF">HZH66_013162</name>
</gene>
<dbReference type="SUPFAM" id="SSF51197">
    <property type="entry name" value="Clavaminate synthase-like"/>
    <property type="match status" value="1"/>
</dbReference>
<organism evidence="5 6">
    <name type="scientific">Vespula vulgaris</name>
    <name type="common">Yellow jacket</name>
    <name type="synonym">Wasp</name>
    <dbReference type="NCBI Taxonomy" id="7454"/>
    <lineage>
        <taxon>Eukaryota</taxon>
        <taxon>Metazoa</taxon>
        <taxon>Ecdysozoa</taxon>
        <taxon>Arthropoda</taxon>
        <taxon>Hexapoda</taxon>
        <taxon>Insecta</taxon>
        <taxon>Pterygota</taxon>
        <taxon>Neoptera</taxon>
        <taxon>Endopterygota</taxon>
        <taxon>Hymenoptera</taxon>
        <taxon>Apocrita</taxon>
        <taxon>Aculeata</taxon>
        <taxon>Vespoidea</taxon>
        <taxon>Vespidae</taxon>
        <taxon>Vespinae</taxon>
        <taxon>Vespula</taxon>
    </lineage>
</organism>
<evidence type="ECO:0000259" key="4">
    <source>
        <dbReference type="PROSITE" id="PS51184"/>
    </source>
</evidence>
<keyword evidence="6" id="KW-1185">Reference proteome</keyword>
<dbReference type="Pfam" id="PF13621">
    <property type="entry name" value="Cupin_8"/>
    <property type="match status" value="1"/>
</dbReference>
<dbReference type="GO" id="GO:0043565">
    <property type="term" value="F:sequence-specific DNA binding"/>
    <property type="evidence" value="ECO:0007669"/>
    <property type="project" value="TreeGrafter"/>
</dbReference>
<dbReference type="EMBL" id="JACSEA010000018">
    <property type="protein sequence ID" value="KAF7382760.1"/>
    <property type="molecule type" value="Genomic_DNA"/>
</dbReference>